<sequence>MGNAVHSEQLVCHDTMDVCRSHCDKSECVFIQNCNNMGQKYICAPIDPHFLTWAMLISFVITVLGCASLVVCYVLRALRRSFRLQAQNPGQEVIFENPGRVHHIHMDSAPRHHYDKRQHPPQRW</sequence>
<protein>
    <submittedName>
        <fullName evidence="2">Uncharacterized protein</fullName>
    </submittedName>
</protein>
<name>A0A2G5SQ06_9PELO</name>
<keyword evidence="1" id="KW-1133">Transmembrane helix</keyword>
<feature type="transmembrane region" description="Helical" evidence="1">
    <location>
        <begin position="50"/>
        <end position="75"/>
    </location>
</feature>
<dbReference type="EMBL" id="PDUG01000006">
    <property type="protein sequence ID" value="PIC16941.1"/>
    <property type="molecule type" value="Genomic_DNA"/>
</dbReference>
<organism evidence="2 3">
    <name type="scientific">Caenorhabditis nigoni</name>
    <dbReference type="NCBI Taxonomy" id="1611254"/>
    <lineage>
        <taxon>Eukaryota</taxon>
        <taxon>Metazoa</taxon>
        <taxon>Ecdysozoa</taxon>
        <taxon>Nematoda</taxon>
        <taxon>Chromadorea</taxon>
        <taxon>Rhabditida</taxon>
        <taxon>Rhabditina</taxon>
        <taxon>Rhabditomorpha</taxon>
        <taxon>Rhabditoidea</taxon>
        <taxon>Rhabditidae</taxon>
        <taxon>Peloderinae</taxon>
        <taxon>Caenorhabditis</taxon>
    </lineage>
</organism>
<accession>A0A2G5SQ06</accession>
<proteinExistence type="predicted"/>
<evidence type="ECO:0000313" key="3">
    <source>
        <dbReference type="Proteomes" id="UP000230233"/>
    </source>
</evidence>
<dbReference type="Proteomes" id="UP000230233">
    <property type="component" value="Chromosome X"/>
</dbReference>
<comment type="caution">
    <text evidence="2">The sequence shown here is derived from an EMBL/GenBank/DDBJ whole genome shotgun (WGS) entry which is preliminary data.</text>
</comment>
<gene>
    <name evidence="2" type="primary">Cni-F47B10.5</name>
    <name evidence="2" type="synonym">Cnig_chr_X.g23360</name>
    <name evidence="2" type="ORF">B9Z55_023360</name>
</gene>
<keyword evidence="3" id="KW-1185">Reference proteome</keyword>
<keyword evidence="1" id="KW-0812">Transmembrane</keyword>
<evidence type="ECO:0000313" key="2">
    <source>
        <dbReference type="EMBL" id="PIC16941.1"/>
    </source>
</evidence>
<evidence type="ECO:0000256" key="1">
    <source>
        <dbReference type="SAM" id="Phobius"/>
    </source>
</evidence>
<dbReference type="AlphaFoldDB" id="A0A2G5SQ06"/>
<dbReference type="OrthoDB" id="5771274at2759"/>
<keyword evidence="1" id="KW-0472">Membrane</keyword>
<reference evidence="3" key="1">
    <citation type="submission" date="2017-10" db="EMBL/GenBank/DDBJ databases">
        <title>Rapid genome shrinkage in a self-fertile nematode reveals novel sperm competition proteins.</title>
        <authorList>
            <person name="Yin D."/>
            <person name="Schwarz E.M."/>
            <person name="Thomas C.G."/>
            <person name="Felde R.L."/>
            <person name="Korf I.F."/>
            <person name="Cutter A.D."/>
            <person name="Schartner C.M."/>
            <person name="Ralston E.J."/>
            <person name="Meyer B.J."/>
            <person name="Haag E.S."/>
        </authorList>
    </citation>
    <scope>NUCLEOTIDE SEQUENCE [LARGE SCALE GENOMIC DNA]</scope>
    <source>
        <strain evidence="3">JU1422</strain>
    </source>
</reference>